<keyword evidence="4 7" id="KW-0326">Glycosidase</keyword>
<dbReference type="PANTHER" id="PTHR43301:SF3">
    <property type="entry name" value="ARABINAN ENDO-1,5-ALPHA-L-ARABINOSIDASE A-RELATED"/>
    <property type="match status" value="1"/>
</dbReference>
<dbReference type="Pfam" id="PF04616">
    <property type="entry name" value="Glyco_hydro_43"/>
    <property type="match status" value="1"/>
</dbReference>
<sequence length="322" mass="36332">MEQTSYQNPLVSTDFPDPSVLFVHQKGYYAYATHDQFSPTQANILLRRSPDLIHWSEPTGALVAKPVWARKCERFWCPQVVYVNGQYRLYYAAESDAKDGMHLALALSDTPDNFVDIGVPLSDSNGSYAMIDPCFFADPKTGRHYLYYGSAHEPIRAIELAADGRTFIGSPTDVLWPRPGVPFETLREGAFVTYVSAWDRYFLWISGDNTWATNGYAVSVYWSTNPVRDFAPIPEPHSILKPNEHWDSPGQACVLPDAAGVDWLIYHAVDTTDRYITGTNFFLRKMCMDRIVYSAEGWPSIATNSPSFDRQPGPTTEHQSFS</sequence>
<comment type="pathway">
    <text evidence="1">Glycan metabolism; L-arabinan degradation.</text>
</comment>
<organism evidence="8 9">
    <name type="scientific">Spirosoma pollinicola</name>
    <dbReference type="NCBI Taxonomy" id="2057025"/>
    <lineage>
        <taxon>Bacteria</taxon>
        <taxon>Pseudomonadati</taxon>
        <taxon>Bacteroidota</taxon>
        <taxon>Cytophagia</taxon>
        <taxon>Cytophagales</taxon>
        <taxon>Cytophagaceae</taxon>
        <taxon>Spirosoma</taxon>
    </lineage>
</organism>
<proteinExistence type="inferred from homology"/>
<evidence type="ECO:0000256" key="7">
    <source>
        <dbReference type="RuleBase" id="RU361187"/>
    </source>
</evidence>
<keyword evidence="3 7" id="KW-0378">Hydrolase</keyword>
<evidence type="ECO:0000256" key="6">
    <source>
        <dbReference type="PIRSR" id="PIRSR606710-2"/>
    </source>
</evidence>
<evidence type="ECO:0000256" key="4">
    <source>
        <dbReference type="ARBA" id="ARBA00023295"/>
    </source>
</evidence>
<protein>
    <recommendedName>
        <fullName evidence="10">Glycoside hydrolase</fullName>
    </recommendedName>
</protein>
<dbReference type="AlphaFoldDB" id="A0A2K8Z6C6"/>
<feature type="active site" description="Proton donor" evidence="5">
    <location>
        <position position="188"/>
    </location>
</feature>
<evidence type="ECO:0000256" key="3">
    <source>
        <dbReference type="ARBA" id="ARBA00022801"/>
    </source>
</evidence>
<accession>A0A2K8Z6C6</accession>
<dbReference type="InterPro" id="IPR023296">
    <property type="entry name" value="Glyco_hydro_beta-prop_sf"/>
</dbReference>
<feature type="active site" description="Proton acceptor" evidence="5">
    <location>
        <position position="17"/>
    </location>
</feature>
<keyword evidence="9" id="KW-1185">Reference proteome</keyword>
<gene>
    <name evidence="8" type="ORF">CWM47_28460</name>
</gene>
<dbReference type="Gene3D" id="2.115.10.20">
    <property type="entry name" value="Glycosyl hydrolase domain, family 43"/>
    <property type="match status" value="1"/>
</dbReference>
<dbReference type="RefSeq" id="WP_100991986.1">
    <property type="nucleotide sequence ID" value="NZ_CP025096.1"/>
</dbReference>
<dbReference type="GO" id="GO:0004553">
    <property type="term" value="F:hydrolase activity, hydrolyzing O-glycosyl compounds"/>
    <property type="evidence" value="ECO:0007669"/>
    <property type="project" value="InterPro"/>
</dbReference>
<dbReference type="EMBL" id="CP025096">
    <property type="protein sequence ID" value="AUD05432.1"/>
    <property type="molecule type" value="Genomic_DNA"/>
</dbReference>
<evidence type="ECO:0008006" key="10">
    <source>
        <dbReference type="Google" id="ProtNLM"/>
    </source>
</evidence>
<dbReference type="InterPro" id="IPR050727">
    <property type="entry name" value="GH43_arabinanases"/>
</dbReference>
<dbReference type="InterPro" id="IPR006710">
    <property type="entry name" value="Glyco_hydro_43"/>
</dbReference>
<dbReference type="GO" id="GO:0005975">
    <property type="term" value="P:carbohydrate metabolic process"/>
    <property type="evidence" value="ECO:0007669"/>
    <property type="project" value="InterPro"/>
</dbReference>
<dbReference type="OrthoDB" id="9801455at2"/>
<name>A0A2K8Z6C6_9BACT</name>
<evidence type="ECO:0000256" key="5">
    <source>
        <dbReference type="PIRSR" id="PIRSR606710-1"/>
    </source>
</evidence>
<evidence type="ECO:0000256" key="1">
    <source>
        <dbReference type="ARBA" id="ARBA00004834"/>
    </source>
</evidence>
<feature type="site" description="Important for catalytic activity, responsible for pKa modulation of the active site Glu and correct orientation of both the proton donor and substrate" evidence="6">
    <location>
        <position position="132"/>
    </location>
</feature>
<dbReference type="SUPFAM" id="SSF75005">
    <property type="entry name" value="Arabinanase/levansucrase/invertase"/>
    <property type="match status" value="1"/>
</dbReference>
<dbReference type="KEGG" id="spir:CWM47_28460"/>
<comment type="similarity">
    <text evidence="2 7">Belongs to the glycosyl hydrolase 43 family.</text>
</comment>
<reference evidence="8 9" key="1">
    <citation type="submission" date="2017-11" db="EMBL/GenBank/DDBJ databases">
        <title>Taxonomic description and genome sequences of Spirosoma HA7 sp. nov., isolated from pollen microhabitat of Corylus avellana.</title>
        <authorList>
            <person name="Ambika Manirajan B."/>
            <person name="Suarez C."/>
            <person name="Ratering S."/>
            <person name="Geissler-Plaum R."/>
            <person name="Cardinale M."/>
            <person name="Sylvia S."/>
        </authorList>
    </citation>
    <scope>NUCLEOTIDE SEQUENCE [LARGE SCALE GENOMIC DNA]</scope>
    <source>
        <strain evidence="8 9">HA7</strain>
    </source>
</reference>
<evidence type="ECO:0000313" key="9">
    <source>
        <dbReference type="Proteomes" id="UP000232883"/>
    </source>
</evidence>
<evidence type="ECO:0000313" key="8">
    <source>
        <dbReference type="EMBL" id="AUD05432.1"/>
    </source>
</evidence>
<evidence type="ECO:0000256" key="2">
    <source>
        <dbReference type="ARBA" id="ARBA00009865"/>
    </source>
</evidence>
<dbReference type="PANTHER" id="PTHR43301">
    <property type="entry name" value="ARABINAN ENDO-1,5-ALPHA-L-ARABINOSIDASE"/>
    <property type="match status" value="1"/>
</dbReference>
<dbReference type="Proteomes" id="UP000232883">
    <property type="component" value="Chromosome"/>
</dbReference>